<accession>A0A370GNG4</accession>
<keyword evidence="5" id="KW-1185">Reference proteome</keyword>
<gene>
    <name evidence="4" type="ORF">DFR68_11334</name>
</gene>
<comment type="caution">
    <text evidence="4">The sequence shown here is derived from an EMBL/GenBank/DDBJ whole genome shotgun (WGS) entry which is preliminary data.</text>
</comment>
<organism evidence="4 5">
    <name type="scientific">Nocardia mexicana</name>
    <dbReference type="NCBI Taxonomy" id="279262"/>
    <lineage>
        <taxon>Bacteria</taxon>
        <taxon>Bacillati</taxon>
        <taxon>Actinomycetota</taxon>
        <taxon>Actinomycetes</taxon>
        <taxon>Mycobacteriales</taxon>
        <taxon>Nocardiaceae</taxon>
        <taxon>Nocardia</taxon>
    </lineage>
</organism>
<dbReference type="InterPro" id="IPR024516">
    <property type="entry name" value="Mce_C"/>
</dbReference>
<dbReference type="AlphaFoldDB" id="A0A370GNG4"/>
<proteinExistence type="predicted"/>
<dbReference type="STRING" id="1210089.GCA_001613165_03058"/>
<dbReference type="NCBIfam" id="TIGR00996">
    <property type="entry name" value="Mtu_fam_mce"/>
    <property type="match status" value="1"/>
</dbReference>
<dbReference type="PROSITE" id="PS51257">
    <property type="entry name" value="PROKAR_LIPOPROTEIN"/>
    <property type="match status" value="1"/>
</dbReference>
<name>A0A370GNG4_9NOCA</name>
<reference evidence="4 5" key="1">
    <citation type="submission" date="2018-07" db="EMBL/GenBank/DDBJ databases">
        <title>Genomic Encyclopedia of Type Strains, Phase IV (KMG-IV): sequencing the most valuable type-strain genomes for metagenomic binning, comparative biology and taxonomic classification.</title>
        <authorList>
            <person name="Goeker M."/>
        </authorList>
    </citation>
    <scope>NUCLEOTIDE SEQUENCE [LARGE SCALE GENOMIC DNA]</scope>
    <source>
        <strain evidence="4 5">DSM 44952</strain>
    </source>
</reference>
<evidence type="ECO:0000256" key="1">
    <source>
        <dbReference type="SAM" id="SignalP"/>
    </source>
</evidence>
<evidence type="ECO:0000259" key="2">
    <source>
        <dbReference type="Pfam" id="PF02470"/>
    </source>
</evidence>
<feature type="domain" description="Mce/MlaD" evidence="2">
    <location>
        <begin position="38"/>
        <end position="111"/>
    </location>
</feature>
<dbReference type="PANTHER" id="PTHR33371">
    <property type="entry name" value="INTERMEMBRANE PHOSPHOLIPID TRANSPORT SYSTEM BINDING PROTEIN MLAD-RELATED"/>
    <property type="match status" value="1"/>
</dbReference>
<evidence type="ECO:0000313" key="5">
    <source>
        <dbReference type="Proteomes" id="UP000255355"/>
    </source>
</evidence>
<dbReference type="InterPro" id="IPR052336">
    <property type="entry name" value="MlaD_Phospholipid_Transporter"/>
</dbReference>
<evidence type="ECO:0000259" key="3">
    <source>
        <dbReference type="Pfam" id="PF11887"/>
    </source>
</evidence>
<dbReference type="InterPro" id="IPR003399">
    <property type="entry name" value="Mce/MlaD"/>
</dbReference>
<feature type="domain" description="Mammalian cell entry C-terminal" evidence="3">
    <location>
        <begin position="118"/>
        <end position="304"/>
    </location>
</feature>
<dbReference type="Pfam" id="PF11887">
    <property type="entry name" value="Mce4_CUP1"/>
    <property type="match status" value="1"/>
</dbReference>
<dbReference type="Proteomes" id="UP000255355">
    <property type="component" value="Unassembled WGS sequence"/>
</dbReference>
<feature type="signal peptide" evidence="1">
    <location>
        <begin position="1"/>
        <end position="21"/>
    </location>
</feature>
<dbReference type="OrthoDB" id="4368973at2"/>
<keyword evidence="1" id="KW-0732">Signal</keyword>
<dbReference type="InterPro" id="IPR005693">
    <property type="entry name" value="Mce"/>
</dbReference>
<dbReference type="RefSeq" id="WP_068019880.1">
    <property type="nucleotide sequence ID" value="NZ_QQAZ01000013.1"/>
</dbReference>
<feature type="chain" id="PRO_5038785433" evidence="1">
    <location>
        <begin position="22"/>
        <end position="357"/>
    </location>
</feature>
<dbReference type="PANTHER" id="PTHR33371:SF15">
    <property type="entry name" value="LIPOPROTEIN LPRN"/>
    <property type="match status" value="1"/>
</dbReference>
<sequence length="357" mass="37319">MTGPCRILAAALAALSIAGCAVTVDNVPLPKPGVEGPSYRLHAVFDNALNLPERARVKIGGTDIGVVDRIETTNFLADVGMRIRADIPLPEGTRAELRQATPLGDIFVAITLPEKGTRVLRDGDLIDRSHTSAGASVEELMASISMLLNGGALDQVARITSEMNSMVAGRGPQLGHLFTELTATLSALNARTAQIDGLLYGLADLSTMLNQRRVELGRAADTFSPLIGVLAENNRAIADLTTKVSSTMAAVGDFTATTGPQFVSLFNSVQQLMDGFTRMGGNLAGTLDGLHTLYPSLMATTRGNSLAVGATISYLGIGALTDPQGSKLPDGSDVTAFVGSLAEVIQRVIGRLQGGHR</sequence>
<dbReference type="Pfam" id="PF02470">
    <property type="entry name" value="MlaD"/>
    <property type="match status" value="1"/>
</dbReference>
<protein>
    <submittedName>
        <fullName evidence="4">Virulence factor Mce-like protein</fullName>
    </submittedName>
</protein>
<dbReference type="GO" id="GO:0005576">
    <property type="term" value="C:extracellular region"/>
    <property type="evidence" value="ECO:0007669"/>
    <property type="project" value="TreeGrafter"/>
</dbReference>
<dbReference type="EMBL" id="QQAZ01000013">
    <property type="protein sequence ID" value="RDI45265.1"/>
    <property type="molecule type" value="Genomic_DNA"/>
</dbReference>
<evidence type="ECO:0000313" key="4">
    <source>
        <dbReference type="EMBL" id="RDI45265.1"/>
    </source>
</evidence>